<evidence type="ECO:0000259" key="4">
    <source>
        <dbReference type="PROSITE" id="PS50835"/>
    </source>
</evidence>
<dbReference type="EMBL" id="JAATJV010451228">
    <property type="protein sequence ID" value="MBZ3891593.1"/>
    <property type="molecule type" value="Genomic_DNA"/>
</dbReference>
<dbReference type="PANTHER" id="PTHR23267">
    <property type="entry name" value="IMMUNOGLOBULIN LIGHT CHAIN"/>
    <property type="match status" value="1"/>
</dbReference>
<dbReference type="GO" id="GO:0005886">
    <property type="term" value="C:plasma membrane"/>
    <property type="evidence" value="ECO:0007669"/>
    <property type="project" value="UniProtKB-ARBA"/>
</dbReference>
<dbReference type="GO" id="GO:0005576">
    <property type="term" value="C:extracellular region"/>
    <property type="evidence" value="ECO:0007669"/>
    <property type="project" value="UniProtKB-ARBA"/>
</dbReference>
<evidence type="ECO:0000313" key="6">
    <source>
        <dbReference type="Proteomes" id="UP001166674"/>
    </source>
</evidence>
<evidence type="ECO:0000256" key="3">
    <source>
        <dbReference type="ARBA" id="ARBA00043265"/>
    </source>
</evidence>
<sequence length="111" mass="12280">MYFMFLMSGVRCDITMTQSPSSLSASPGDRVTITCRASQSINKWLTWYQQKPGQAPKLLIYHATSLGSGVHSRFKGSVSGTDFTLSISSLQPEDVADYYCLQYSRSPPTVI</sequence>
<evidence type="ECO:0000313" key="5">
    <source>
        <dbReference type="EMBL" id="MBZ3891593.1"/>
    </source>
</evidence>
<dbReference type="Proteomes" id="UP001166674">
    <property type="component" value="Unassembled WGS sequence"/>
</dbReference>
<dbReference type="Gene3D" id="2.60.40.10">
    <property type="entry name" value="Immunoglobulins"/>
    <property type="match status" value="1"/>
</dbReference>
<dbReference type="SMART" id="SM00406">
    <property type="entry name" value="IGv"/>
    <property type="match status" value="1"/>
</dbReference>
<accession>A0AA41NJY1</accession>
<dbReference type="InterPro" id="IPR013783">
    <property type="entry name" value="Ig-like_fold"/>
</dbReference>
<dbReference type="SUPFAM" id="SSF48726">
    <property type="entry name" value="Immunoglobulin"/>
    <property type="match status" value="1"/>
</dbReference>
<dbReference type="InterPro" id="IPR003599">
    <property type="entry name" value="Ig_sub"/>
</dbReference>
<organism evidence="5 6">
    <name type="scientific">Sciurus carolinensis</name>
    <name type="common">Eastern gray squirrel</name>
    <dbReference type="NCBI Taxonomy" id="30640"/>
    <lineage>
        <taxon>Eukaryota</taxon>
        <taxon>Metazoa</taxon>
        <taxon>Chordata</taxon>
        <taxon>Craniata</taxon>
        <taxon>Vertebrata</taxon>
        <taxon>Euteleostomi</taxon>
        <taxon>Mammalia</taxon>
        <taxon>Eutheria</taxon>
        <taxon>Euarchontoglires</taxon>
        <taxon>Glires</taxon>
        <taxon>Rodentia</taxon>
        <taxon>Sciuromorpha</taxon>
        <taxon>Sciuridae</taxon>
        <taxon>Sciurinae</taxon>
        <taxon>Sciurini</taxon>
        <taxon>Sciurus</taxon>
    </lineage>
</organism>
<comment type="caution">
    <text evidence="5">The sequence shown here is derived from an EMBL/GenBank/DDBJ whole genome shotgun (WGS) entry which is preliminary data.</text>
</comment>
<dbReference type="PROSITE" id="PS50835">
    <property type="entry name" value="IG_LIKE"/>
    <property type="match status" value="1"/>
</dbReference>
<dbReference type="GO" id="GO:0002250">
    <property type="term" value="P:adaptive immune response"/>
    <property type="evidence" value="ECO:0007669"/>
    <property type="project" value="UniProtKB-KW"/>
</dbReference>
<dbReference type="FunFam" id="2.60.40.10:FF:000212">
    <property type="entry name" value="Immunoglobulin kappa chain variable 12-38"/>
    <property type="match status" value="1"/>
</dbReference>
<protein>
    <submittedName>
        <fullName evidence="5">Ig kappa chain V-I region Walker</fullName>
    </submittedName>
</protein>
<dbReference type="GO" id="GO:0019814">
    <property type="term" value="C:immunoglobulin complex"/>
    <property type="evidence" value="ECO:0007669"/>
    <property type="project" value="UniProtKB-KW"/>
</dbReference>
<proteinExistence type="predicted"/>
<keyword evidence="6" id="KW-1185">Reference proteome</keyword>
<keyword evidence="3" id="KW-1280">Immunoglobulin</keyword>
<keyword evidence="1" id="KW-0391">Immunity</keyword>
<dbReference type="Pfam" id="PF07686">
    <property type="entry name" value="V-set"/>
    <property type="match status" value="1"/>
</dbReference>
<name>A0AA41NJY1_SCICA</name>
<evidence type="ECO:0000256" key="1">
    <source>
        <dbReference type="ARBA" id="ARBA00022859"/>
    </source>
</evidence>
<dbReference type="InterPro" id="IPR036179">
    <property type="entry name" value="Ig-like_dom_sf"/>
</dbReference>
<dbReference type="InterPro" id="IPR013106">
    <property type="entry name" value="Ig_V-set"/>
</dbReference>
<evidence type="ECO:0000256" key="2">
    <source>
        <dbReference type="ARBA" id="ARBA00023130"/>
    </source>
</evidence>
<dbReference type="AlphaFoldDB" id="A0AA41NJY1"/>
<dbReference type="SMART" id="SM00409">
    <property type="entry name" value="IG"/>
    <property type="match status" value="1"/>
</dbReference>
<reference evidence="5" key="1">
    <citation type="submission" date="2020-03" db="EMBL/GenBank/DDBJ databases">
        <title>Studies in the Genomics of Life Span.</title>
        <authorList>
            <person name="Glass D."/>
        </authorList>
    </citation>
    <scope>NUCLEOTIDE SEQUENCE</scope>
    <source>
        <strain evidence="5">SUZIE</strain>
        <tissue evidence="5">Muscle</tissue>
    </source>
</reference>
<gene>
    <name evidence="5" type="ORF">SUZIE_213735</name>
</gene>
<dbReference type="InterPro" id="IPR007110">
    <property type="entry name" value="Ig-like_dom"/>
</dbReference>
<keyword evidence="2" id="KW-1064">Adaptive immunity</keyword>
<dbReference type="InterPro" id="IPR050150">
    <property type="entry name" value="IgV_Light_Chain"/>
</dbReference>
<feature type="domain" description="Ig-like" evidence="4">
    <location>
        <begin position="14"/>
        <end position="100"/>
    </location>
</feature>